<feature type="transmembrane region" description="Helical" evidence="17">
    <location>
        <begin position="292"/>
        <end position="313"/>
    </location>
</feature>
<feature type="transmembrane region" description="Helical" evidence="17">
    <location>
        <begin position="86"/>
        <end position="101"/>
    </location>
</feature>
<feature type="transmembrane region" description="Helical" evidence="17">
    <location>
        <begin position="12"/>
        <end position="33"/>
    </location>
</feature>
<keyword evidence="9" id="KW-1278">Translocase</keyword>
<reference evidence="20" key="1">
    <citation type="journal article" date="2018" name="Cladistics">
        <title>Phylogeny and the colourful history of jewel bugs (Insecta: Hemiptera: Scutelleridae).</title>
        <authorList>
            <person name="Wu Y."/>
            <person name="Redei D."/>
            <person name="Eger J."/>
            <person name="Wang Y."/>
            <person name="Wu H."/>
            <person name="Carapezza A."/>
            <person name="Kment P."/>
            <person name="Cai B."/>
            <person name="Sun X."/>
            <person name="Guo P."/>
            <person name="Luo J."/>
            <person name="Xie Q."/>
        </authorList>
    </citation>
    <scope>NUCLEOTIDE SEQUENCE</scope>
</reference>
<feature type="transmembrane region" description="Helical" evidence="17">
    <location>
        <begin position="53"/>
        <end position="74"/>
    </location>
</feature>
<evidence type="ECO:0000256" key="11">
    <source>
        <dbReference type="ARBA" id="ARBA00022989"/>
    </source>
</evidence>
<evidence type="ECO:0000259" key="18">
    <source>
        <dbReference type="Pfam" id="PF00361"/>
    </source>
</evidence>
<keyword evidence="14 17" id="KW-0496">Mitochondrion</keyword>
<feature type="transmembrane region" description="Helical" evidence="17">
    <location>
        <begin position="107"/>
        <end position="129"/>
    </location>
</feature>
<keyword evidence="6 17" id="KW-0813">Transport</keyword>
<dbReference type="EC" id="7.1.1.2" evidence="4 17"/>
<feature type="transmembrane region" description="Helical" evidence="17">
    <location>
        <begin position="136"/>
        <end position="159"/>
    </location>
</feature>
<dbReference type="InterPro" id="IPR000260">
    <property type="entry name" value="NADH4_N"/>
</dbReference>
<dbReference type="EMBL" id="MF173837">
    <property type="protein sequence ID" value="AVJ52479.1"/>
    <property type="molecule type" value="Genomic_DNA"/>
</dbReference>
<dbReference type="InterPro" id="IPR003918">
    <property type="entry name" value="NADH_UbQ_OxRdtase"/>
</dbReference>
<evidence type="ECO:0000256" key="14">
    <source>
        <dbReference type="ARBA" id="ARBA00023128"/>
    </source>
</evidence>
<protein>
    <recommendedName>
        <fullName evidence="5 17">NADH-ubiquinone oxidoreductase chain 4</fullName>
        <ecNumber evidence="4 17">7.1.1.2</ecNumber>
    </recommendedName>
</protein>
<keyword evidence="15 17" id="KW-0472">Membrane</keyword>
<evidence type="ECO:0000256" key="5">
    <source>
        <dbReference type="ARBA" id="ARBA00021006"/>
    </source>
</evidence>
<accession>A0A2P1CMD3</accession>
<keyword evidence="13 17" id="KW-0830">Ubiquinone</keyword>
<evidence type="ECO:0000256" key="7">
    <source>
        <dbReference type="ARBA" id="ARBA00022660"/>
    </source>
</evidence>
<evidence type="ECO:0000256" key="9">
    <source>
        <dbReference type="ARBA" id="ARBA00022967"/>
    </source>
</evidence>
<feature type="domain" description="NADH:quinone oxidoreductase/Mrp antiporter transmembrane" evidence="18">
    <location>
        <begin position="104"/>
        <end position="384"/>
    </location>
</feature>
<sequence>MMKYFFSSLFMIPLISSWWLFMLCLMLLFLFFMGFSFTSGFFSNVSGLFGCDIISYSLISLTYWILFLMVMASYSIYKNKNMSKEFLFVLIMLHLCLLLTFCTDNLLIFYISFESSLIPTLFLILGWGYQPERLLAGYYLLFYTLFASLPLLLGIFYIYKLSSSLNFWLIQVNMNFWLYLSLVLAFLFKMPMAFVHFWLPKAHVEAPISGSMILAAILLKLGGYGLFRVFLFINFYSVNYTFLFVTISLFGAFMVGILCLYQVDIKSLIAYSSVSHMGIVISGIFISNFYGYIGSLIVMIGHAFCSSGLFCLANIIYERSHSRSLFINKGLIVFMPNLSLLWFLLCANNMSSPPSLNLLGEIYILNSIISWDSFLSYIFMMFILFFSCCYSIYMYSVVQHGSFYKGLYSLYSVDLREYILVIFHWIPLNFLVMKFDLFSYCL</sequence>
<dbReference type="Pfam" id="PF01059">
    <property type="entry name" value="Oxidored_q5_N"/>
    <property type="match status" value="1"/>
</dbReference>
<geneLocation type="mitochondrion" evidence="20"/>
<keyword evidence="11 17" id="KW-1133">Transmembrane helix</keyword>
<dbReference type="GO" id="GO:0015990">
    <property type="term" value="P:electron transport coupled proton transport"/>
    <property type="evidence" value="ECO:0007669"/>
    <property type="project" value="TreeGrafter"/>
</dbReference>
<evidence type="ECO:0000256" key="6">
    <source>
        <dbReference type="ARBA" id="ARBA00022448"/>
    </source>
</evidence>
<keyword evidence="12 17" id="KW-0520">NAD</keyword>
<dbReference type="InterPro" id="IPR001750">
    <property type="entry name" value="ND/Mrp_TM"/>
</dbReference>
<evidence type="ECO:0000256" key="1">
    <source>
        <dbReference type="ARBA" id="ARBA00003257"/>
    </source>
</evidence>
<feature type="transmembrane region" description="Helical" evidence="17">
    <location>
        <begin position="179"/>
        <end position="199"/>
    </location>
</feature>
<comment type="subcellular location">
    <subcellularLocation>
        <location evidence="2 17">Mitochondrion membrane</location>
        <topology evidence="2 17">Multi-pass membrane protein</topology>
    </subcellularLocation>
</comment>
<evidence type="ECO:0000256" key="8">
    <source>
        <dbReference type="ARBA" id="ARBA00022692"/>
    </source>
</evidence>
<feature type="transmembrane region" description="Helical" evidence="17">
    <location>
        <begin position="242"/>
        <end position="261"/>
    </location>
</feature>
<feature type="transmembrane region" description="Helical" evidence="17">
    <location>
        <begin position="268"/>
        <end position="286"/>
    </location>
</feature>
<feature type="transmembrane region" description="Helical" evidence="17">
    <location>
        <begin position="211"/>
        <end position="236"/>
    </location>
</feature>
<dbReference type="AlphaFoldDB" id="A0A2P1CMD3"/>
<name>A0A2P1CMD3_9HEMI</name>
<feature type="domain" description="NADH:ubiquinone oxidoreductase chain 4 N-terminal" evidence="19">
    <location>
        <begin position="1"/>
        <end position="100"/>
    </location>
</feature>
<dbReference type="GO" id="GO:0048039">
    <property type="term" value="F:ubiquinone binding"/>
    <property type="evidence" value="ECO:0007669"/>
    <property type="project" value="TreeGrafter"/>
</dbReference>
<feature type="transmembrane region" description="Helical" evidence="17">
    <location>
        <begin position="325"/>
        <end position="345"/>
    </location>
</feature>
<dbReference type="GO" id="GO:0008137">
    <property type="term" value="F:NADH dehydrogenase (ubiquinone) activity"/>
    <property type="evidence" value="ECO:0007669"/>
    <property type="project" value="UniProtKB-UniRule"/>
</dbReference>
<feature type="transmembrane region" description="Helical" evidence="17">
    <location>
        <begin position="418"/>
        <end position="440"/>
    </location>
</feature>
<comment type="function">
    <text evidence="1">Core subunit of the mitochondrial membrane respiratory chain NADH dehydrogenase (Complex I) that is believed to belong to the minimal assembly required for catalysis. Complex I functions in the transfer of electrons from NADH to the respiratory chain. The immediate electron acceptor for the enzyme is believed to be ubiquinone.</text>
</comment>
<evidence type="ECO:0000256" key="4">
    <source>
        <dbReference type="ARBA" id="ARBA00012944"/>
    </source>
</evidence>
<comment type="function">
    <text evidence="17">Core subunit of the mitochondrial membrane respiratory chain NADH dehydrogenase (Complex I) which catalyzes electron transfer from NADH through the respiratory chain, using ubiquinone as an electron acceptor. Essential for the catalytic activity and assembly of complex I.</text>
</comment>
<evidence type="ECO:0000256" key="10">
    <source>
        <dbReference type="ARBA" id="ARBA00022982"/>
    </source>
</evidence>
<keyword evidence="10 17" id="KW-0249">Electron transport</keyword>
<dbReference type="PRINTS" id="PR01437">
    <property type="entry name" value="NUOXDRDTASE4"/>
</dbReference>
<evidence type="ECO:0000256" key="17">
    <source>
        <dbReference type="RuleBase" id="RU003297"/>
    </source>
</evidence>
<dbReference type="GO" id="GO:0042773">
    <property type="term" value="P:ATP synthesis coupled electron transport"/>
    <property type="evidence" value="ECO:0007669"/>
    <property type="project" value="InterPro"/>
</dbReference>
<evidence type="ECO:0000313" key="20">
    <source>
        <dbReference type="EMBL" id="AVJ52479.1"/>
    </source>
</evidence>
<keyword evidence="7 17" id="KW-0679">Respiratory chain</keyword>
<dbReference type="Pfam" id="PF00361">
    <property type="entry name" value="Proton_antipo_M"/>
    <property type="match status" value="1"/>
</dbReference>
<organism evidence="20">
    <name type="scientific">Calliphara nobilis</name>
    <dbReference type="NCBI Taxonomy" id="696912"/>
    <lineage>
        <taxon>Eukaryota</taxon>
        <taxon>Metazoa</taxon>
        <taxon>Ecdysozoa</taxon>
        <taxon>Arthropoda</taxon>
        <taxon>Hexapoda</taxon>
        <taxon>Insecta</taxon>
        <taxon>Pterygota</taxon>
        <taxon>Neoptera</taxon>
        <taxon>Paraneoptera</taxon>
        <taxon>Hemiptera</taxon>
        <taxon>Heteroptera</taxon>
        <taxon>Panheteroptera</taxon>
        <taxon>Pentatomomorpha</taxon>
        <taxon>Pentatomoidea</taxon>
        <taxon>Scutelleridae</taxon>
        <taxon>Scutellerinae</taxon>
        <taxon>Calliphara</taxon>
    </lineage>
</organism>
<feature type="transmembrane region" description="Helical" evidence="17">
    <location>
        <begin position="374"/>
        <end position="398"/>
    </location>
</feature>
<comment type="catalytic activity">
    <reaction evidence="16 17">
        <text>a ubiquinone + NADH + 5 H(+)(in) = a ubiquinol + NAD(+) + 4 H(+)(out)</text>
        <dbReference type="Rhea" id="RHEA:29091"/>
        <dbReference type="Rhea" id="RHEA-COMP:9565"/>
        <dbReference type="Rhea" id="RHEA-COMP:9566"/>
        <dbReference type="ChEBI" id="CHEBI:15378"/>
        <dbReference type="ChEBI" id="CHEBI:16389"/>
        <dbReference type="ChEBI" id="CHEBI:17976"/>
        <dbReference type="ChEBI" id="CHEBI:57540"/>
        <dbReference type="ChEBI" id="CHEBI:57945"/>
        <dbReference type="EC" id="7.1.1.2"/>
    </reaction>
</comment>
<dbReference type="PANTHER" id="PTHR43507:SF20">
    <property type="entry name" value="NADH-UBIQUINONE OXIDOREDUCTASE CHAIN 4"/>
    <property type="match status" value="1"/>
</dbReference>
<dbReference type="GO" id="GO:0031966">
    <property type="term" value="C:mitochondrial membrane"/>
    <property type="evidence" value="ECO:0007669"/>
    <property type="project" value="UniProtKB-SubCell"/>
</dbReference>
<evidence type="ECO:0000256" key="13">
    <source>
        <dbReference type="ARBA" id="ARBA00023075"/>
    </source>
</evidence>
<evidence type="ECO:0000256" key="12">
    <source>
        <dbReference type="ARBA" id="ARBA00023027"/>
    </source>
</evidence>
<evidence type="ECO:0000256" key="2">
    <source>
        <dbReference type="ARBA" id="ARBA00004225"/>
    </source>
</evidence>
<dbReference type="PANTHER" id="PTHR43507">
    <property type="entry name" value="NADH-UBIQUINONE OXIDOREDUCTASE CHAIN 4"/>
    <property type="match status" value="1"/>
</dbReference>
<evidence type="ECO:0000256" key="15">
    <source>
        <dbReference type="ARBA" id="ARBA00023136"/>
    </source>
</evidence>
<gene>
    <name evidence="20" type="primary">ND4</name>
</gene>
<evidence type="ECO:0000256" key="3">
    <source>
        <dbReference type="ARBA" id="ARBA00009025"/>
    </source>
</evidence>
<keyword evidence="8 17" id="KW-0812">Transmembrane</keyword>
<evidence type="ECO:0000256" key="16">
    <source>
        <dbReference type="ARBA" id="ARBA00049551"/>
    </source>
</evidence>
<comment type="similarity">
    <text evidence="3 17">Belongs to the complex I subunit 4 family.</text>
</comment>
<proteinExistence type="inferred from homology"/>
<dbReference type="GO" id="GO:0003954">
    <property type="term" value="F:NADH dehydrogenase activity"/>
    <property type="evidence" value="ECO:0007669"/>
    <property type="project" value="TreeGrafter"/>
</dbReference>
<evidence type="ECO:0000259" key="19">
    <source>
        <dbReference type="Pfam" id="PF01059"/>
    </source>
</evidence>